<evidence type="ECO:0000256" key="7">
    <source>
        <dbReference type="ARBA" id="ARBA00048819"/>
    </source>
</evidence>
<dbReference type="RefSeq" id="WP_200239021.1">
    <property type="nucleotide sequence ID" value="NZ_NRRY01000003.1"/>
</dbReference>
<comment type="caution">
    <text evidence="11">The sequence shown here is derived from an EMBL/GenBank/DDBJ whole genome shotgun (WGS) entry which is preliminary data.</text>
</comment>
<comment type="pathway">
    <text evidence="1 8 9">Sulfur metabolism; glutathione biosynthesis; glutathione from L-cysteine and L-glutamate: step 1/2.</text>
</comment>
<dbReference type="NCBIfam" id="TIGR01434">
    <property type="entry name" value="glu_cys_ligase"/>
    <property type="match status" value="1"/>
</dbReference>
<keyword evidence="5 8" id="KW-0547">Nucleotide-binding</keyword>
<organism evidence="11 12">
    <name type="scientific">Lamprobacter modestohalophilus</name>
    <dbReference type="NCBI Taxonomy" id="1064514"/>
    <lineage>
        <taxon>Bacteria</taxon>
        <taxon>Pseudomonadati</taxon>
        <taxon>Pseudomonadota</taxon>
        <taxon>Gammaproteobacteria</taxon>
        <taxon>Chromatiales</taxon>
        <taxon>Chromatiaceae</taxon>
        <taxon>Lamprobacter</taxon>
    </lineage>
</organism>
<dbReference type="Pfam" id="PF04262">
    <property type="entry name" value="Glu_cys_ligase"/>
    <property type="match status" value="1"/>
</dbReference>
<dbReference type="InterPro" id="IPR014746">
    <property type="entry name" value="Gln_synth/guanido_kin_cat_dom"/>
</dbReference>
<comment type="similarity">
    <text evidence="2 8">Belongs to the glutamate--cysteine ligase type 1 family. Type 1 subfamily.</text>
</comment>
<proteinExistence type="inferred from homology"/>
<gene>
    <name evidence="8" type="primary">gshA</name>
    <name evidence="11" type="ORF">CKO42_03670</name>
</gene>
<protein>
    <recommendedName>
        <fullName evidence="8">Glutamate--cysteine ligase</fullName>
        <ecNumber evidence="8">6.3.2.2</ecNumber>
    </recommendedName>
    <alternativeName>
        <fullName evidence="8">Gamma-ECS</fullName>
        <shortName evidence="8">GCS</shortName>
    </alternativeName>
    <alternativeName>
        <fullName evidence="8">Gamma-glutamylcysteine synthetase</fullName>
    </alternativeName>
</protein>
<keyword evidence="4 8" id="KW-0317">Glutathione biosynthesis</keyword>
<evidence type="ECO:0000256" key="3">
    <source>
        <dbReference type="ARBA" id="ARBA00022598"/>
    </source>
</evidence>
<keyword evidence="12" id="KW-1185">Reference proteome</keyword>
<dbReference type="EC" id="6.3.2.2" evidence="8"/>
<evidence type="ECO:0000256" key="2">
    <source>
        <dbReference type="ARBA" id="ARBA00008772"/>
    </source>
</evidence>
<dbReference type="SUPFAM" id="SSF55931">
    <property type="entry name" value="Glutamine synthetase/guanido kinase"/>
    <property type="match status" value="1"/>
</dbReference>
<evidence type="ECO:0000256" key="4">
    <source>
        <dbReference type="ARBA" id="ARBA00022684"/>
    </source>
</evidence>
<dbReference type="GO" id="GO:0005829">
    <property type="term" value="C:cytosol"/>
    <property type="evidence" value="ECO:0007669"/>
    <property type="project" value="TreeGrafter"/>
</dbReference>
<dbReference type="HAMAP" id="MF_00578">
    <property type="entry name" value="Glu_cys_ligase"/>
    <property type="match status" value="1"/>
</dbReference>
<keyword evidence="3 8" id="KW-0436">Ligase</keyword>
<evidence type="ECO:0000313" key="11">
    <source>
        <dbReference type="EMBL" id="MBK1617565.1"/>
    </source>
</evidence>
<name>A0A9X1B2P4_9GAMM</name>
<dbReference type="GO" id="GO:0005524">
    <property type="term" value="F:ATP binding"/>
    <property type="evidence" value="ECO:0007669"/>
    <property type="project" value="UniProtKB-KW"/>
</dbReference>
<feature type="domain" description="Glutamate--cysteine ligase" evidence="10">
    <location>
        <begin position="16"/>
        <end position="390"/>
    </location>
</feature>
<sequence length="569" mass="63653">MSKQRLTAELPARRLKMVSDPAIRPLITQGLVGLEKETLRVTPDGRVSLSPHPPALGSALTHPHITTDFSEALLELVTPALSDPRAVLDFLRDLHLFVYQHIGDERLWAGSMPCVIGGGTDIPLAEYGTSNAAQMKTAYRRGLGNRYGRVMQIIAGVHFNFSLPEAFWDCVHSEFAADRSADQTTVLGTRDTAYMGMVRNLQRLGWVVPYLFGASPAVCKSFVQDANADLDAFDDKTLFYPFATSLRMGDIGYQNRQEEGTGLKANYDSLDAYTRSLTWAIRTPCPHYEPLGVKVNGRWEQLNDHVLQIENEYYSTVRPKQLTDWMEFPTLALRRRGIRYVELRSVDVNLFEPLGIELEQMRFLSLFMLYCLLMPSPTISPRERRWIDANEVLAAHRGREPGLMLQRADGQIALRDWGQQVLSAMEPLAALMDGQAGDQDGNQVGGEVSAALKAQQFKMAEPEATPSARVLAEMRASGEGFAEFARRLTERHRDDFRRLELDPARAALFQRMAVESLDRQAQIEAGDDCDFDTFLARYFAQTESQPVALRSPLAEAPAVQTAATNKEPV</sequence>
<dbReference type="Gene3D" id="3.30.590.20">
    <property type="match status" value="1"/>
</dbReference>
<evidence type="ECO:0000256" key="5">
    <source>
        <dbReference type="ARBA" id="ARBA00022741"/>
    </source>
</evidence>
<dbReference type="GO" id="GO:0046872">
    <property type="term" value="F:metal ion binding"/>
    <property type="evidence" value="ECO:0007669"/>
    <property type="project" value="TreeGrafter"/>
</dbReference>
<dbReference type="EMBL" id="NRRY01000003">
    <property type="protein sequence ID" value="MBK1617565.1"/>
    <property type="molecule type" value="Genomic_DNA"/>
</dbReference>
<evidence type="ECO:0000259" key="10">
    <source>
        <dbReference type="Pfam" id="PF04262"/>
    </source>
</evidence>
<dbReference type="AlphaFoldDB" id="A0A9X1B2P4"/>
<reference evidence="11 12" key="1">
    <citation type="journal article" date="2020" name="Microorganisms">
        <title>Osmotic Adaptation and Compatible Solute Biosynthesis of Phototrophic Bacteria as Revealed from Genome Analyses.</title>
        <authorList>
            <person name="Imhoff J.F."/>
            <person name="Rahn T."/>
            <person name="Kunzel S."/>
            <person name="Keller A."/>
            <person name="Neulinger S.C."/>
        </authorList>
    </citation>
    <scope>NUCLEOTIDE SEQUENCE [LARGE SCALE GENOMIC DNA]</scope>
    <source>
        <strain evidence="11 12">DSM 25653</strain>
    </source>
</reference>
<evidence type="ECO:0000256" key="8">
    <source>
        <dbReference type="HAMAP-Rule" id="MF_00578"/>
    </source>
</evidence>
<dbReference type="GO" id="GO:0004357">
    <property type="term" value="F:glutamate-cysteine ligase activity"/>
    <property type="evidence" value="ECO:0007669"/>
    <property type="project" value="UniProtKB-UniRule"/>
</dbReference>
<evidence type="ECO:0000313" key="12">
    <source>
        <dbReference type="Proteomes" id="UP001138768"/>
    </source>
</evidence>
<dbReference type="GO" id="GO:0006750">
    <property type="term" value="P:glutathione biosynthetic process"/>
    <property type="evidence" value="ECO:0007669"/>
    <property type="project" value="UniProtKB-UniRule"/>
</dbReference>
<dbReference type="PANTHER" id="PTHR38761">
    <property type="entry name" value="GLUTAMATE--CYSTEINE LIGASE"/>
    <property type="match status" value="1"/>
</dbReference>
<dbReference type="Proteomes" id="UP001138768">
    <property type="component" value="Unassembled WGS sequence"/>
</dbReference>
<keyword evidence="6 8" id="KW-0067">ATP-binding</keyword>
<evidence type="ECO:0000256" key="6">
    <source>
        <dbReference type="ARBA" id="ARBA00022840"/>
    </source>
</evidence>
<evidence type="ECO:0000256" key="9">
    <source>
        <dbReference type="RuleBase" id="RU004391"/>
    </source>
</evidence>
<dbReference type="PANTHER" id="PTHR38761:SF1">
    <property type="entry name" value="GLUTAMATE--CYSTEINE LIGASE"/>
    <property type="match status" value="1"/>
</dbReference>
<dbReference type="InterPro" id="IPR007370">
    <property type="entry name" value="Glu_cys_ligase"/>
</dbReference>
<evidence type="ECO:0000256" key="1">
    <source>
        <dbReference type="ARBA" id="ARBA00005006"/>
    </source>
</evidence>
<accession>A0A9X1B2P4</accession>
<comment type="catalytic activity">
    <reaction evidence="7 8 9">
        <text>L-cysteine + L-glutamate + ATP = gamma-L-glutamyl-L-cysteine + ADP + phosphate + H(+)</text>
        <dbReference type="Rhea" id="RHEA:13285"/>
        <dbReference type="ChEBI" id="CHEBI:15378"/>
        <dbReference type="ChEBI" id="CHEBI:29985"/>
        <dbReference type="ChEBI" id="CHEBI:30616"/>
        <dbReference type="ChEBI" id="CHEBI:35235"/>
        <dbReference type="ChEBI" id="CHEBI:43474"/>
        <dbReference type="ChEBI" id="CHEBI:58173"/>
        <dbReference type="ChEBI" id="CHEBI:456216"/>
        <dbReference type="EC" id="6.3.2.2"/>
    </reaction>
</comment>
<dbReference type="InterPro" id="IPR006334">
    <property type="entry name" value="Glut_cys_ligase"/>
</dbReference>